<accession>F7YBN4</accession>
<dbReference type="Proteomes" id="UP000001623">
    <property type="component" value="Chromosome"/>
</dbReference>
<name>F7YBN4_MESOW</name>
<proteinExistence type="predicted"/>
<organism evidence="1 2">
    <name type="scientific">Mesorhizobium opportunistum (strain LMG 24607 / HAMBI 3007 / WSM2075)</name>
    <dbReference type="NCBI Taxonomy" id="536019"/>
    <lineage>
        <taxon>Bacteria</taxon>
        <taxon>Pseudomonadati</taxon>
        <taxon>Pseudomonadota</taxon>
        <taxon>Alphaproteobacteria</taxon>
        <taxon>Hyphomicrobiales</taxon>
        <taxon>Phyllobacteriaceae</taxon>
        <taxon>Mesorhizobium</taxon>
    </lineage>
</organism>
<dbReference type="EMBL" id="CP002279">
    <property type="protein sequence ID" value="AEH88858.1"/>
    <property type="molecule type" value="Genomic_DNA"/>
</dbReference>
<dbReference type="eggNOG" id="COG1192">
    <property type="taxonomic scope" value="Bacteria"/>
</dbReference>
<protein>
    <recommendedName>
        <fullName evidence="3">HNH endonuclease</fullName>
    </recommendedName>
</protein>
<reference evidence="1 2" key="1">
    <citation type="submission" date="2010-10" db="EMBL/GenBank/DDBJ databases">
        <title>Complete sequence of Mesorhizobium opportunistum WSM2075.</title>
        <authorList>
            <consortium name="US DOE Joint Genome Institute"/>
            <person name="Lucas S."/>
            <person name="Copeland A."/>
            <person name="Lapidus A."/>
            <person name="Cheng J.-F."/>
            <person name="Bruce D."/>
            <person name="Goodwin L."/>
            <person name="Pitluck S."/>
            <person name="Chertkov O."/>
            <person name="Misra M."/>
            <person name="Detter J.C."/>
            <person name="Han C."/>
            <person name="Tapia R."/>
            <person name="Land M."/>
            <person name="Hauser L."/>
            <person name="Kyrpides N."/>
            <person name="Ovchinnikova G."/>
            <person name="Mavrommatis K.M."/>
            <person name="Tiwari R.P."/>
            <person name="Howieson J.G."/>
            <person name="O'Hara G.W."/>
            <person name="Nandasena K.G."/>
            <person name="Woyke T."/>
        </authorList>
    </citation>
    <scope>NUCLEOTIDE SEQUENCE [LARGE SCALE GENOMIC DNA]</scope>
    <source>
        <strain evidence="2">LMG 24607 / HAMBI 3007 / WSM2075</strain>
    </source>
</reference>
<evidence type="ECO:0008006" key="3">
    <source>
        <dbReference type="Google" id="ProtNLM"/>
    </source>
</evidence>
<dbReference type="KEGG" id="mop:Mesop_4435"/>
<dbReference type="AlphaFoldDB" id="F7YBN4"/>
<dbReference type="HOGENOM" id="CLU_844137_0_0_5"/>
<evidence type="ECO:0000313" key="2">
    <source>
        <dbReference type="Proteomes" id="UP000001623"/>
    </source>
</evidence>
<evidence type="ECO:0000313" key="1">
    <source>
        <dbReference type="EMBL" id="AEH88858.1"/>
    </source>
</evidence>
<sequence>MTVPDFSKSTIDTLAKRARFQCSNPDCGAQTVGPNSDPAKATTIGEAAHIMGAQPGAVRYEAGMSDTTRSAITNGIWLCRNCHGQIDRDATKYPTELLYAWRKDHEDRVALELGTRGDRIRHETEMASLDFLSRYPPIIQRIVIDKPDGWEWRFVAELMRHLNKPQFKRLRNLLAGHYYIPQSRIQRDQFPNWIAERTHVMSKLISPLAALLDRLTASWGAPGQPADIEEMHDVCILIRDALAVIVDFEESMYFAHIPEEGEAIRTVLTNAVGRNAAKLAEIPEKLDEMVAMIATDHGGTAEKPLIIHWTVPFDLPDDFNERFNEALREYERESLQ</sequence>
<gene>
    <name evidence="1" type="ordered locus">Mesop_4435</name>
</gene>
<dbReference type="STRING" id="536019.Mesop_4435"/>